<dbReference type="InterPro" id="IPR001765">
    <property type="entry name" value="Carbonic_anhydrase"/>
</dbReference>
<proteinExistence type="inferred from homology"/>
<feature type="binding site" evidence="4">
    <location>
        <position position="40"/>
    </location>
    <ligand>
        <name>Zn(2+)</name>
        <dbReference type="ChEBI" id="CHEBI:29105"/>
    </ligand>
</feature>
<dbReference type="InterPro" id="IPR036874">
    <property type="entry name" value="Carbonic_anhydrase_sf"/>
</dbReference>
<comment type="function">
    <text evidence="5">Reversible hydration of carbon dioxide.</text>
</comment>
<sequence length="169" mass="18208">MTTEVQKNLLERNAAYAANFTQGDLPLVPGKNYLIVTCMDARIHAPAAFGVNLGDAHIIRNAGGSGREALRSILISEQLLTTKEIVLIKHTGCGMLTFTNDSAHALVAERLGPTAAAEIATMDFLPFADLDQAVRDDVTFLKKQSAIPEDVVISGWVYDVETGRVRGVV</sequence>
<organism evidence="6 7">
    <name type="scientific">Niveomyces insectorum RCEF 264</name>
    <dbReference type="NCBI Taxonomy" id="1081102"/>
    <lineage>
        <taxon>Eukaryota</taxon>
        <taxon>Fungi</taxon>
        <taxon>Dikarya</taxon>
        <taxon>Ascomycota</taxon>
        <taxon>Pezizomycotina</taxon>
        <taxon>Sordariomycetes</taxon>
        <taxon>Hypocreomycetidae</taxon>
        <taxon>Hypocreales</taxon>
        <taxon>Cordycipitaceae</taxon>
        <taxon>Niveomyces</taxon>
    </lineage>
</organism>
<evidence type="ECO:0000313" key="6">
    <source>
        <dbReference type="EMBL" id="OAA62402.1"/>
    </source>
</evidence>
<dbReference type="SUPFAM" id="SSF53056">
    <property type="entry name" value="beta-carbonic anhydrase, cab"/>
    <property type="match status" value="1"/>
</dbReference>
<keyword evidence="3 4" id="KW-0862">Zinc</keyword>
<dbReference type="Pfam" id="PF00484">
    <property type="entry name" value="Pro_CA"/>
    <property type="match status" value="1"/>
</dbReference>
<evidence type="ECO:0000256" key="3">
    <source>
        <dbReference type="ARBA" id="ARBA00022833"/>
    </source>
</evidence>
<dbReference type="STRING" id="1081102.A0A162J1G0"/>
<dbReference type="SMART" id="SM00947">
    <property type="entry name" value="Pro_CA"/>
    <property type="match status" value="1"/>
</dbReference>
<dbReference type="AlphaFoldDB" id="A0A162J1G0"/>
<dbReference type="Proteomes" id="UP000076874">
    <property type="component" value="Unassembled WGS sequence"/>
</dbReference>
<feature type="binding site" evidence="4">
    <location>
        <position position="38"/>
    </location>
    <ligand>
        <name>Zn(2+)</name>
        <dbReference type="ChEBI" id="CHEBI:29105"/>
    </ligand>
</feature>
<dbReference type="EC" id="4.2.1.1" evidence="5"/>
<dbReference type="Gene3D" id="3.40.1050.10">
    <property type="entry name" value="Carbonic anhydrase"/>
    <property type="match status" value="1"/>
</dbReference>
<evidence type="ECO:0000256" key="5">
    <source>
        <dbReference type="RuleBase" id="RU003956"/>
    </source>
</evidence>
<keyword evidence="2 4" id="KW-0479">Metal-binding</keyword>
<dbReference type="CDD" id="cd03379">
    <property type="entry name" value="beta_CA_cladeD"/>
    <property type="match status" value="1"/>
</dbReference>
<dbReference type="PANTHER" id="PTHR43175">
    <property type="entry name" value="CARBONIC ANHYDRASE"/>
    <property type="match status" value="1"/>
</dbReference>
<dbReference type="GO" id="GO:0008270">
    <property type="term" value="F:zinc ion binding"/>
    <property type="evidence" value="ECO:0007669"/>
    <property type="project" value="UniProtKB-UniRule"/>
</dbReference>
<dbReference type="PANTHER" id="PTHR43175:SF3">
    <property type="entry name" value="CARBON DISULFIDE HYDROLASE"/>
    <property type="match status" value="1"/>
</dbReference>
<comment type="cofactor">
    <cofactor evidence="4">
        <name>Zn(2+)</name>
        <dbReference type="ChEBI" id="CHEBI:29105"/>
    </cofactor>
    <text evidence="4">Binds 1 zinc ion per subunit.</text>
</comment>
<protein>
    <recommendedName>
        <fullName evidence="5">Carbonic anhydrase</fullName>
        <ecNumber evidence="5">4.2.1.1</ecNumber>
    </recommendedName>
    <alternativeName>
        <fullName evidence="5">Carbonate dehydratase</fullName>
    </alternativeName>
</protein>
<accession>A0A162J1G0</accession>
<feature type="binding site" evidence="4">
    <location>
        <position position="90"/>
    </location>
    <ligand>
        <name>Zn(2+)</name>
        <dbReference type="ChEBI" id="CHEBI:29105"/>
    </ligand>
</feature>
<keyword evidence="5" id="KW-0456">Lyase</keyword>
<comment type="catalytic activity">
    <reaction evidence="5">
        <text>hydrogencarbonate + H(+) = CO2 + H2O</text>
        <dbReference type="Rhea" id="RHEA:10748"/>
        <dbReference type="ChEBI" id="CHEBI:15377"/>
        <dbReference type="ChEBI" id="CHEBI:15378"/>
        <dbReference type="ChEBI" id="CHEBI:16526"/>
        <dbReference type="ChEBI" id="CHEBI:17544"/>
        <dbReference type="EC" id="4.2.1.1"/>
    </reaction>
</comment>
<evidence type="ECO:0000313" key="7">
    <source>
        <dbReference type="Proteomes" id="UP000076874"/>
    </source>
</evidence>
<evidence type="ECO:0000256" key="4">
    <source>
        <dbReference type="PIRSR" id="PIRSR601765-1"/>
    </source>
</evidence>
<dbReference type="OrthoDB" id="10248475at2759"/>
<gene>
    <name evidence="6" type="ORF">SPI_03942</name>
</gene>
<dbReference type="EMBL" id="AZHD01000006">
    <property type="protein sequence ID" value="OAA62402.1"/>
    <property type="molecule type" value="Genomic_DNA"/>
</dbReference>
<feature type="binding site" evidence="4">
    <location>
        <position position="93"/>
    </location>
    <ligand>
        <name>Zn(2+)</name>
        <dbReference type="ChEBI" id="CHEBI:29105"/>
    </ligand>
</feature>
<reference evidence="6 7" key="1">
    <citation type="journal article" date="2016" name="Genome Biol. Evol.">
        <title>Divergent and convergent evolution of fungal pathogenicity.</title>
        <authorList>
            <person name="Shang Y."/>
            <person name="Xiao G."/>
            <person name="Zheng P."/>
            <person name="Cen K."/>
            <person name="Zhan S."/>
            <person name="Wang C."/>
        </authorList>
    </citation>
    <scope>NUCLEOTIDE SEQUENCE [LARGE SCALE GENOMIC DNA]</scope>
    <source>
        <strain evidence="6 7">RCEF 264</strain>
    </source>
</reference>
<comment type="similarity">
    <text evidence="1 5">Belongs to the beta-class carbonic anhydrase family.</text>
</comment>
<name>A0A162J1G0_9HYPO</name>
<evidence type="ECO:0000256" key="1">
    <source>
        <dbReference type="ARBA" id="ARBA00006217"/>
    </source>
</evidence>
<dbReference type="GO" id="GO:0004089">
    <property type="term" value="F:carbonate dehydratase activity"/>
    <property type="evidence" value="ECO:0007669"/>
    <property type="project" value="UniProtKB-UniRule"/>
</dbReference>
<keyword evidence="7" id="KW-1185">Reference proteome</keyword>
<comment type="caution">
    <text evidence="6">The sequence shown here is derived from an EMBL/GenBank/DDBJ whole genome shotgun (WGS) entry which is preliminary data.</text>
</comment>
<evidence type="ECO:0000256" key="2">
    <source>
        <dbReference type="ARBA" id="ARBA00022723"/>
    </source>
</evidence>